<dbReference type="Proteomes" id="UP000316079">
    <property type="component" value="Unassembled WGS sequence"/>
</dbReference>
<gene>
    <name evidence="1" type="ORF">DNTS_023850</name>
</gene>
<accession>A0A553QTG4</accession>
<keyword evidence="2" id="KW-1185">Reference proteome</keyword>
<evidence type="ECO:0000313" key="2">
    <source>
        <dbReference type="Proteomes" id="UP000316079"/>
    </source>
</evidence>
<proteinExistence type="predicted"/>
<protein>
    <submittedName>
        <fullName evidence="1">Uncharacterized protein</fullName>
    </submittedName>
</protein>
<name>A0A553QTG4_9TELE</name>
<sequence>MRHVNHHSWQMRAGGASWQEDEQIFLWGPIYQQSEGDEFNRTVCITTAMDWRPVQGVPSPLAQCALEIGTSRPL</sequence>
<organism evidence="1 2">
    <name type="scientific">Danionella cerebrum</name>
    <dbReference type="NCBI Taxonomy" id="2873325"/>
    <lineage>
        <taxon>Eukaryota</taxon>
        <taxon>Metazoa</taxon>
        <taxon>Chordata</taxon>
        <taxon>Craniata</taxon>
        <taxon>Vertebrata</taxon>
        <taxon>Euteleostomi</taxon>
        <taxon>Actinopterygii</taxon>
        <taxon>Neopterygii</taxon>
        <taxon>Teleostei</taxon>
        <taxon>Ostariophysi</taxon>
        <taxon>Cypriniformes</taxon>
        <taxon>Danionidae</taxon>
        <taxon>Danioninae</taxon>
        <taxon>Danionella</taxon>
    </lineage>
</organism>
<reference evidence="1 2" key="1">
    <citation type="journal article" date="2019" name="Sci. Data">
        <title>Hybrid genome assembly and annotation of Danionella translucida.</title>
        <authorList>
            <person name="Kadobianskyi M."/>
            <person name="Schulze L."/>
            <person name="Schuelke M."/>
            <person name="Judkewitz B."/>
        </authorList>
    </citation>
    <scope>NUCLEOTIDE SEQUENCE [LARGE SCALE GENOMIC DNA]</scope>
    <source>
        <strain evidence="1 2">Bolton</strain>
    </source>
</reference>
<evidence type="ECO:0000313" key="1">
    <source>
        <dbReference type="EMBL" id="TRY93086.1"/>
    </source>
</evidence>
<dbReference type="AlphaFoldDB" id="A0A553QTG4"/>
<dbReference type="EMBL" id="SRMA01025572">
    <property type="protein sequence ID" value="TRY93086.1"/>
    <property type="molecule type" value="Genomic_DNA"/>
</dbReference>
<comment type="caution">
    <text evidence="1">The sequence shown here is derived from an EMBL/GenBank/DDBJ whole genome shotgun (WGS) entry which is preliminary data.</text>
</comment>